<dbReference type="KEGG" id="vvp:112921979"/>
<proteinExistence type="predicted"/>
<dbReference type="AlphaFoldDB" id="A0A3Q7TQ07"/>
<organism evidence="3 5">
    <name type="scientific">Vulpes vulpes</name>
    <name type="common">Red fox</name>
    <dbReference type="NCBI Taxonomy" id="9627"/>
    <lineage>
        <taxon>Eukaryota</taxon>
        <taxon>Metazoa</taxon>
        <taxon>Chordata</taxon>
        <taxon>Craniata</taxon>
        <taxon>Vertebrata</taxon>
        <taxon>Euteleostomi</taxon>
        <taxon>Mammalia</taxon>
        <taxon>Eutheria</taxon>
        <taxon>Laurasiatheria</taxon>
        <taxon>Carnivora</taxon>
        <taxon>Caniformia</taxon>
        <taxon>Canidae</taxon>
        <taxon>Vulpes</taxon>
    </lineage>
</organism>
<sequence>MSSMMAMGEPRLNWDVSPKNGLKTFFSQENYKDHSMAPSLKELYVLSNRRIGENLNASASSVENEPAVSSATQAKEKVKTTVGMILLPKPRVPYPRFSRFSQREQRSYVDLLVKYAKIPANSKAVGINKNDYLQYLDMKKHVNEEVTEFLKFLQNSAKKCAQDYNLLSDDARLFTEQILRACTEQVKKYPEFYTLHEVTSLMGFFPFRIEMGLKLEKTLLALGSVKYVKTVFPSMPVKLQLSKDDIATTETPEKTAAAMHYDISKDPNAEKLVSRYHPQIALTSQSLFTLLNNHGPNYKEQWEIPVCIQVIPVAGSKPVKVIYINSPLPQKKMTMRERNQIFHEVPLKFMMSKNTSVPVSAVFMDKPEDYMSEMDSIFGNAPWILGREKMSYEVNECRKIESLENLDLDFDGDVTELETFGVNTTKPSKSPSPASISTVPKTTDTPTAPSTATTSVVPAAPDISAHSRSLSQILMEQLQKEKQLVTGMDGGPEECRNKDDQGFVPCGEKPSNSDNFLVQDNNLKMSDSLQLESSTEIETSHKNDLTTDKVYAPEKLNVLENTDNSKEKTITSEPVRSEDVILCNSDTDEDCLIIDTECQNNSNGKTTDKNSNLSSKPASPNSSSAQASVGNQTNATCSLEESCVLKKPIKRVYKKFDPVGEILKMQDELLKPISRKIPEVPLMNLENSKQPPASEQSAPSDASSWPKSVWPSAFQKPKGRLPYELQDYVEDTSEYVAPQEGNFVYKLFSLQDLLLLVRCSVQRIETRPRSKKRKKIRRQFPVYVLPKVEYQACYGVEALTESELCRLWTESLLHSNCSFYVGHIDAFTSKLFLLEEITSEELKEKLSALKISSLFNILQHILKKLSSLQEGSYLLSHAAEDSSLLIYKTSDGKVTRTAYNLHKTHCGLPSVPSSLSVPWVPLDPSLLLPYHIHHGRIPCTFPPKSLGPTPQQKVGGTRMPTRSRRNPVSMETNSLPPQQVENEGEAPNKRKIT</sequence>
<evidence type="ECO:0000313" key="3">
    <source>
        <dbReference type="Proteomes" id="UP001652641"/>
    </source>
</evidence>
<feature type="region of interest" description="Disordered" evidence="1">
    <location>
        <begin position="422"/>
        <end position="455"/>
    </location>
</feature>
<feature type="region of interest" description="Disordered" evidence="1">
    <location>
        <begin position="941"/>
        <end position="993"/>
    </location>
</feature>
<feature type="region of interest" description="Disordered" evidence="1">
    <location>
        <begin position="685"/>
        <end position="708"/>
    </location>
</feature>
<feature type="compositionally biased region" description="Polar residues" evidence="1">
    <location>
        <begin position="969"/>
        <end position="981"/>
    </location>
</feature>
<evidence type="ECO:0000259" key="2">
    <source>
        <dbReference type="Pfam" id="PF10505"/>
    </source>
</evidence>
<dbReference type="InterPro" id="IPR019535">
    <property type="entry name" value="ICE2_C"/>
</dbReference>
<protein>
    <submittedName>
        <fullName evidence="4 5">Little elongation complex subunit 2 isoform X1</fullName>
    </submittedName>
</protein>
<dbReference type="Pfam" id="PF10505">
    <property type="entry name" value="NARG2_C"/>
    <property type="match status" value="1"/>
</dbReference>
<reference key="1">
    <citation type="submission" date="2019-01" db="UniProtKB">
        <authorList>
            <consortium name="RefSeq"/>
        </authorList>
    </citation>
    <scope>IDENTIFICATION</scope>
    <source>
        <tissue evidence="4">Cell line</tissue>
    </source>
</reference>
<gene>
    <name evidence="4 5" type="primary">ICE2</name>
</gene>
<feature type="compositionally biased region" description="Polar residues" evidence="1">
    <location>
        <begin position="685"/>
        <end position="706"/>
    </location>
</feature>
<reference evidence="5" key="2">
    <citation type="submission" date="2025-05" db="UniProtKB">
        <authorList>
            <consortium name="RefSeq"/>
        </authorList>
    </citation>
    <scope>IDENTIFICATION</scope>
    <source>
        <tissue evidence="5">Cell line</tissue>
    </source>
</reference>
<dbReference type="PANTHER" id="PTHR14633">
    <property type="entry name" value="LITTLE ELONGATION COMPLEX SUBUNIT 2"/>
    <property type="match status" value="1"/>
</dbReference>
<dbReference type="GO" id="GO:0045945">
    <property type="term" value="P:positive regulation of transcription by RNA polymerase III"/>
    <property type="evidence" value="ECO:0007669"/>
    <property type="project" value="TreeGrafter"/>
</dbReference>
<evidence type="ECO:0000256" key="1">
    <source>
        <dbReference type="SAM" id="MobiDB-lite"/>
    </source>
</evidence>
<accession>A0A3Q7TQ07</accession>
<evidence type="ECO:0000313" key="4">
    <source>
        <dbReference type="RefSeq" id="XP_025857202.2"/>
    </source>
</evidence>
<feature type="compositionally biased region" description="Low complexity" evidence="1">
    <location>
        <begin position="609"/>
        <end position="628"/>
    </location>
</feature>
<dbReference type="GO" id="GO:0008023">
    <property type="term" value="C:transcription elongation factor complex"/>
    <property type="evidence" value="ECO:0007669"/>
    <property type="project" value="InterPro"/>
</dbReference>
<feature type="compositionally biased region" description="Low complexity" evidence="1">
    <location>
        <begin position="424"/>
        <end position="455"/>
    </location>
</feature>
<dbReference type="RefSeq" id="XP_025857202.2">
    <property type="nucleotide sequence ID" value="XM_026001417.2"/>
</dbReference>
<dbReference type="GeneID" id="112921979"/>
<dbReference type="CTD" id="79664"/>
<dbReference type="GO" id="GO:0042795">
    <property type="term" value="P:snRNA transcription by RNA polymerase II"/>
    <property type="evidence" value="ECO:0007669"/>
    <property type="project" value="TreeGrafter"/>
</dbReference>
<feature type="domain" description="Little elongation complex subunit 2 C-terminal" evidence="2">
    <location>
        <begin position="733"/>
        <end position="943"/>
    </location>
</feature>
<dbReference type="RefSeq" id="XP_025857260.2">
    <property type="nucleotide sequence ID" value="XM_026001475.2"/>
</dbReference>
<dbReference type="PANTHER" id="PTHR14633:SF3">
    <property type="entry name" value="LITTLE ELONGATION COMPLEX SUBUNIT 2"/>
    <property type="match status" value="1"/>
</dbReference>
<dbReference type="Proteomes" id="UP001652641">
    <property type="component" value="Chromosome 15"/>
</dbReference>
<evidence type="ECO:0000313" key="5">
    <source>
        <dbReference type="RefSeq" id="XP_025857260.2"/>
    </source>
</evidence>
<name>A0A3Q7TQ07_VULVU</name>
<feature type="region of interest" description="Disordered" evidence="1">
    <location>
        <begin position="598"/>
        <end position="629"/>
    </location>
</feature>
<keyword evidence="3" id="KW-1185">Reference proteome</keyword>
<dbReference type="GO" id="GO:0042796">
    <property type="term" value="P:snRNA transcription by RNA polymerase III"/>
    <property type="evidence" value="ECO:0007669"/>
    <property type="project" value="TreeGrafter"/>
</dbReference>